<evidence type="ECO:0000313" key="1">
    <source>
        <dbReference type="EMBL" id="TRW21077.1"/>
    </source>
</evidence>
<dbReference type="Pfam" id="PF15597">
    <property type="entry name" value="Imm59"/>
    <property type="match status" value="1"/>
</dbReference>
<accession>A0A552USC1</accession>
<reference evidence="1 2" key="1">
    <citation type="submission" date="2019-07" db="EMBL/GenBank/DDBJ databases">
        <title>Criibacterium bergeronii gen. nov., sp. nov. isolated from human clinical samples.</title>
        <authorList>
            <person name="Maheux A.F."/>
            <person name="Boudreau D.K."/>
            <person name="Berube E."/>
            <person name="Brodeur S."/>
            <person name="Bernard K.A."/>
            <person name="Abed J.Y."/>
            <person name="Ducrey E."/>
            <person name="Guay E.F."/>
            <person name="Raymond F."/>
            <person name="Corbeil J."/>
            <person name="Domingo M.-C."/>
            <person name="Roy P.H."/>
            <person name="Boissinot M."/>
            <person name="Tocheva E.I."/>
            <person name="Omar R.F."/>
        </authorList>
    </citation>
    <scope>NUCLEOTIDE SEQUENCE [LARGE SCALE GENOMIC DNA]</scope>
    <source>
        <strain evidence="1 2">CCRI-24246</strain>
    </source>
</reference>
<dbReference type="EMBL" id="VJXW01000057">
    <property type="protein sequence ID" value="TRW21077.1"/>
    <property type="molecule type" value="Genomic_DNA"/>
</dbReference>
<dbReference type="RefSeq" id="WP_144398992.1">
    <property type="nucleotide sequence ID" value="NZ_VJXW01000057.1"/>
</dbReference>
<gene>
    <name evidence="1" type="ORF">FL857_12180</name>
</gene>
<dbReference type="OrthoDB" id="2084893at2"/>
<dbReference type="InterPro" id="IPR028954">
    <property type="entry name" value="Imm59"/>
</dbReference>
<dbReference type="AlphaFoldDB" id="A0A552USC1"/>
<evidence type="ECO:0000313" key="2">
    <source>
        <dbReference type="Proteomes" id="UP000319424"/>
    </source>
</evidence>
<organism evidence="1 2">
    <name type="scientific">Criibacterium bergeronii</name>
    <dbReference type="NCBI Taxonomy" id="1871336"/>
    <lineage>
        <taxon>Bacteria</taxon>
        <taxon>Bacillati</taxon>
        <taxon>Bacillota</taxon>
        <taxon>Clostridia</taxon>
        <taxon>Peptostreptococcales</taxon>
        <taxon>Filifactoraceae</taxon>
        <taxon>Criibacterium</taxon>
    </lineage>
</organism>
<proteinExistence type="predicted"/>
<comment type="caution">
    <text evidence="1">The sequence shown here is derived from an EMBL/GenBank/DDBJ whole genome shotgun (WGS) entry which is preliminary data.</text>
</comment>
<name>A0A552USC1_9FIRM</name>
<sequence>MTRDDVLKIIKEENLHDFNFYENRHNKEDEVGIKYVNGYWIVYATDERASIVTGSEVRFDDEEIALENFVKRLRASEFLRKSK</sequence>
<protein>
    <submittedName>
        <fullName evidence="1">Uncharacterized protein</fullName>
    </submittedName>
</protein>
<dbReference type="Proteomes" id="UP000319424">
    <property type="component" value="Unassembled WGS sequence"/>
</dbReference>